<organism evidence="1 2">
    <name type="scientific">Golovinomyces cichoracearum</name>
    <dbReference type="NCBI Taxonomy" id="62708"/>
    <lineage>
        <taxon>Eukaryota</taxon>
        <taxon>Fungi</taxon>
        <taxon>Dikarya</taxon>
        <taxon>Ascomycota</taxon>
        <taxon>Pezizomycotina</taxon>
        <taxon>Leotiomycetes</taxon>
        <taxon>Erysiphales</taxon>
        <taxon>Erysiphaceae</taxon>
        <taxon>Golovinomyces</taxon>
    </lineage>
</organism>
<name>A0A420I512_9PEZI</name>
<protein>
    <submittedName>
        <fullName evidence="1">Uncharacterized protein</fullName>
    </submittedName>
</protein>
<reference evidence="1 2" key="1">
    <citation type="journal article" date="2018" name="BMC Genomics">
        <title>Comparative genome analyses reveal sequence features reflecting distinct modes of host-adaptation between dicot and monocot powdery mildew.</title>
        <authorList>
            <person name="Wu Y."/>
            <person name="Ma X."/>
            <person name="Pan Z."/>
            <person name="Kale S.D."/>
            <person name="Song Y."/>
            <person name="King H."/>
            <person name="Zhang Q."/>
            <person name="Presley C."/>
            <person name="Deng X."/>
            <person name="Wei C.I."/>
            <person name="Xiao S."/>
        </authorList>
    </citation>
    <scope>NUCLEOTIDE SEQUENCE [LARGE SCALE GENOMIC DNA]</scope>
    <source>
        <strain evidence="1">UCSC1</strain>
    </source>
</reference>
<dbReference type="AlphaFoldDB" id="A0A420I512"/>
<gene>
    <name evidence="1" type="ORF">GcC1_129028</name>
</gene>
<dbReference type="EMBL" id="MCBR01012975">
    <property type="protein sequence ID" value="RKF64746.1"/>
    <property type="molecule type" value="Genomic_DNA"/>
</dbReference>
<evidence type="ECO:0000313" key="2">
    <source>
        <dbReference type="Proteomes" id="UP000285405"/>
    </source>
</evidence>
<dbReference type="Proteomes" id="UP000285405">
    <property type="component" value="Unassembled WGS sequence"/>
</dbReference>
<accession>A0A420I512</accession>
<proteinExistence type="predicted"/>
<sequence length="72" mass="8377">MEIYATRLRKKKSPDREILTLPRACQPESDCYHGCKIKVNRVDKTRTAHRLDPQRSITVGQEIIQLSARPRC</sequence>
<comment type="caution">
    <text evidence="1">The sequence shown here is derived from an EMBL/GenBank/DDBJ whole genome shotgun (WGS) entry which is preliminary data.</text>
</comment>
<evidence type="ECO:0000313" key="1">
    <source>
        <dbReference type="EMBL" id="RKF64746.1"/>
    </source>
</evidence>